<reference evidence="1" key="1">
    <citation type="submission" date="2018-06" db="EMBL/GenBank/DDBJ databases">
        <authorList>
            <person name="Zhirakovskaya E."/>
        </authorList>
    </citation>
    <scope>NUCLEOTIDE SEQUENCE</scope>
</reference>
<organism evidence="1">
    <name type="scientific">hydrothermal vent metagenome</name>
    <dbReference type="NCBI Taxonomy" id="652676"/>
    <lineage>
        <taxon>unclassified sequences</taxon>
        <taxon>metagenomes</taxon>
        <taxon>ecological metagenomes</taxon>
    </lineage>
</organism>
<name>A0A3B0XS39_9ZZZZ</name>
<gene>
    <name evidence="1" type="ORF">MNBD_GAMMA09-166</name>
</gene>
<dbReference type="EMBL" id="UOFI01000100">
    <property type="protein sequence ID" value="VAW67520.1"/>
    <property type="molecule type" value="Genomic_DNA"/>
</dbReference>
<proteinExistence type="predicted"/>
<dbReference type="AlphaFoldDB" id="A0A3B0XS39"/>
<evidence type="ECO:0000313" key="1">
    <source>
        <dbReference type="EMBL" id="VAW67520.1"/>
    </source>
</evidence>
<protein>
    <submittedName>
        <fullName evidence="1">Uncharacterized protein</fullName>
    </submittedName>
</protein>
<sequence length="319" mass="36282">MKYLVFLIIITMPLSINASIKKSVYFQSSPVGADVILVKGAREILLGKTPLKTSIKFHSELSIVRVIIRKIGSVEKFVSLTAKQKRVDVNLKSVSFLVDSGYHKKKSRLRNMQARVNKILSPKLPDLFAVLGNDFSLNGAMRLISADNKIYLYIPMSVAKVIKNRSKKKESQQMKVLRSIWRSVGLTFVIPIVKKLTLIDGVVFDASVDIKDIKFDVNIYRENQIERKCKGGYKRSPNNFNEFYYDPCKTYFRVVKKTVSEINSSLKSVKGAATYLFLSKNLNRKSNDGYFFSVVSARLVDENKKVLEKIGDEVIPFKM</sequence>
<accession>A0A3B0XS39</accession>